<dbReference type="InterPro" id="IPR018672">
    <property type="entry name" value="DUF2140"/>
</dbReference>
<protein>
    <submittedName>
        <fullName evidence="2">DUF2140 domain-containing protein</fullName>
    </submittedName>
</protein>
<dbReference type="RefSeq" id="WP_104688751.1">
    <property type="nucleotide sequence ID" value="NZ_JBKTHY010000002.1"/>
</dbReference>
<evidence type="ECO:0000313" key="2">
    <source>
        <dbReference type="EMBL" id="PMB82502.1"/>
    </source>
</evidence>
<dbReference type="AlphaFoldDB" id="A0A2J6NME9"/>
<organism evidence="2 3">
    <name type="scientific">Limosilactobacillus pontis</name>
    <dbReference type="NCBI Taxonomy" id="35787"/>
    <lineage>
        <taxon>Bacteria</taxon>
        <taxon>Bacillati</taxon>
        <taxon>Bacillota</taxon>
        <taxon>Bacilli</taxon>
        <taxon>Lactobacillales</taxon>
        <taxon>Lactobacillaceae</taxon>
        <taxon>Limosilactobacillus</taxon>
    </lineage>
</organism>
<sequence length="199" mass="22377">MSKLEKKSINIWKWAFFVLLAAIIISGAVVIHKAAAPAPAPEVSRSATVSNTSLTVDLNRKQVNALSANYLNKFLKGQQVKYHFMVGKKYATLVGDTKFMGIKVRFAINFIPQMTKEGNVLLRAKGLSVGQLNIPLRFVMGYIAKNYNIPKWVSIDAKKKTILLDLNRYSKHRSLKYSAQEINMADGRFRFLITVPTDN</sequence>
<evidence type="ECO:0000313" key="3">
    <source>
        <dbReference type="Proteomes" id="UP000239920"/>
    </source>
</evidence>
<keyword evidence="1" id="KW-0472">Membrane</keyword>
<dbReference type="OrthoDB" id="2241695at2"/>
<keyword evidence="1" id="KW-0812">Transmembrane</keyword>
<evidence type="ECO:0000256" key="1">
    <source>
        <dbReference type="SAM" id="Phobius"/>
    </source>
</evidence>
<comment type="caution">
    <text evidence="2">The sequence shown here is derived from an EMBL/GenBank/DDBJ whole genome shotgun (WGS) entry which is preliminary data.</text>
</comment>
<dbReference type="Proteomes" id="UP000239920">
    <property type="component" value="Unassembled WGS sequence"/>
</dbReference>
<dbReference type="Pfam" id="PF09911">
    <property type="entry name" value="DUF2140"/>
    <property type="match status" value="1"/>
</dbReference>
<dbReference type="EMBL" id="PNFV01000005">
    <property type="protein sequence ID" value="PMB82502.1"/>
    <property type="molecule type" value="Genomic_DNA"/>
</dbReference>
<gene>
    <name evidence="2" type="ORF">CK797_05475</name>
</gene>
<name>A0A2J6NME9_9LACO</name>
<reference evidence="2 3" key="1">
    <citation type="submission" date="2017-09" db="EMBL/GenBank/DDBJ databases">
        <title>Bacterial strain isolated from the female urinary microbiota.</title>
        <authorList>
            <person name="Thomas-White K."/>
            <person name="Kumar N."/>
            <person name="Forster S."/>
            <person name="Putonti C."/>
            <person name="Lawley T."/>
            <person name="Wolfe A.J."/>
        </authorList>
    </citation>
    <scope>NUCLEOTIDE SEQUENCE [LARGE SCALE GENOMIC DNA]</scope>
    <source>
        <strain evidence="2 3">UMB0683</strain>
    </source>
</reference>
<keyword evidence="1" id="KW-1133">Transmembrane helix</keyword>
<feature type="transmembrane region" description="Helical" evidence="1">
    <location>
        <begin position="12"/>
        <end position="31"/>
    </location>
</feature>
<proteinExistence type="predicted"/>
<accession>A0A2J6NME9</accession>